<accession>A0A931F544</accession>
<dbReference type="Pfam" id="PF06276">
    <property type="entry name" value="FhuF"/>
    <property type="match status" value="1"/>
</dbReference>
<evidence type="ECO:0000256" key="1">
    <source>
        <dbReference type="SAM" id="MobiDB-lite"/>
    </source>
</evidence>
<gene>
    <name evidence="3" type="ORF">ITP53_53550</name>
</gene>
<protein>
    <recommendedName>
        <fullName evidence="2">Aerobactin siderophore biosynthesis IucA/IucC-like C-terminal domain-containing protein</fullName>
    </recommendedName>
</protein>
<feature type="region of interest" description="Disordered" evidence="1">
    <location>
        <begin position="214"/>
        <end position="273"/>
    </location>
</feature>
<evidence type="ECO:0000313" key="3">
    <source>
        <dbReference type="EMBL" id="MBF8194345.1"/>
    </source>
</evidence>
<sequence length="477" mass="52054">MSGMRGRFLAVAMIIDGSWDRWRSWQYAERYLGAGTRGYSRFSTYLDIGDTYHPQHGAPAFAVPSFVVPAGRGTFLRSGVESALTDLYGDGENFLLPVHPEALSHAGLFGRESLLTFERGPDLLVVPSANARTVFVERIGERPVEPHFVKLHYPKRVSRFTRRLRRPVIALHLWVAEQLMAAGLPVLPEVAGGVLGHHEEDSWGFMIREAHPRVTTVTDTQATGRGDTAQPGGRADTGPPGDRGNAGTIGDHGNAGTLGSRDAGTPDDQRDAGTPPYVVPLFALYGGDVRRPGDPTLMEQLVARSGEDAAGWLARRVVAPVVGLWVEAVLRTGCALEPHGQNALFAFDGDGDRTAIVYRDCAVYIDPQIRRDLGLYGDLPPINVISRDIAMPREHVFSLTFDSFLAHHALERLAQVAEKTLGVAPEVLREAAREAFTAGGGAGVPLPATVYYYDDLLRPDGKWRLVDTGRRPTWRCP</sequence>
<dbReference type="InterPro" id="IPR022770">
    <property type="entry name" value="IucA/IucC-like_C"/>
</dbReference>
<evidence type="ECO:0000259" key="2">
    <source>
        <dbReference type="Pfam" id="PF06276"/>
    </source>
</evidence>
<dbReference type="EMBL" id="JADOGI010000397">
    <property type="protein sequence ID" value="MBF8194345.1"/>
    <property type="molecule type" value="Genomic_DNA"/>
</dbReference>
<dbReference type="GO" id="GO:0003824">
    <property type="term" value="F:catalytic activity"/>
    <property type="evidence" value="ECO:0007669"/>
    <property type="project" value="UniProtKB-ARBA"/>
</dbReference>
<keyword evidence="4" id="KW-1185">Reference proteome</keyword>
<dbReference type="AlphaFoldDB" id="A0A931F544"/>
<organism evidence="3 4">
    <name type="scientific">Nonomuraea cypriaca</name>
    <dbReference type="NCBI Taxonomy" id="1187855"/>
    <lineage>
        <taxon>Bacteria</taxon>
        <taxon>Bacillati</taxon>
        <taxon>Actinomycetota</taxon>
        <taxon>Actinomycetes</taxon>
        <taxon>Streptosporangiales</taxon>
        <taxon>Streptosporangiaceae</taxon>
        <taxon>Nonomuraea</taxon>
    </lineage>
</organism>
<feature type="domain" description="Aerobactin siderophore biosynthesis IucA/IucC-like C-terminal" evidence="2">
    <location>
        <begin position="316"/>
        <end position="420"/>
    </location>
</feature>
<evidence type="ECO:0000313" key="4">
    <source>
        <dbReference type="Proteomes" id="UP000605361"/>
    </source>
</evidence>
<comment type="caution">
    <text evidence="3">The sequence shown here is derived from an EMBL/GenBank/DDBJ whole genome shotgun (WGS) entry which is preliminary data.</text>
</comment>
<reference evidence="3" key="1">
    <citation type="submission" date="2020-11" db="EMBL/GenBank/DDBJ databases">
        <title>Whole-genome analyses of Nonomuraea sp. K274.</title>
        <authorList>
            <person name="Veyisoglu A."/>
        </authorList>
    </citation>
    <scope>NUCLEOTIDE SEQUENCE</scope>
    <source>
        <strain evidence="3">K274</strain>
    </source>
</reference>
<name>A0A931F544_9ACTN</name>
<dbReference type="Proteomes" id="UP000605361">
    <property type="component" value="Unassembled WGS sequence"/>
</dbReference>
<dbReference type="Gene3D" id="1.10.510.40">
    <property type="match status" value="1"/>
</dbReference>
<proteinExistence type="predicted"/>
<dbReference type="RefSeq" id="WP_195903171.1">
    <property type="nucleotide sequence ID" value="NZ_JADOGI010000397.1"/>
</dbReference>